<evidence type="ECO:0000313" key="2">
    <source>
        <dbReference type="Proteomes" id="UP000054166"/>
    </source>
</evidence>
<dbReference type="AlphaFoldDB" id="A0A0C3FHN0"/>
<dbReference type="OrthoDB" id="1577640at2759"/>
<name>A0A0C3FHN0_PILCF</name>
<dbReference type="HOGENOM" id="CLU_2121970_0_0_1"/>
<sequence length="114" mass="12098">MRLLDPVFFASQCGQKGSITPSRTALSVADVTDRRLTCLGAAVKFSKKNNLLGVFVDAAVLVQVPSLIDAIRDAGLVVCVYGASETLIIGTEGNRVDAFLQGGMVIYKECGLYV</sequence>
<dbReference type="InParanoid" id="A0A0C3FHN0"/>
<gene>
    <name evidence="1" type="ORF">PILCRDRAFT_818933</name>
</gene>
<dbReference type="EMBL" id="KN832989">
    <property type="protein sequence ID" value="KIM83910.1"/>
    <property type="molecule type" value="Genomic_DNA"/>
</dbReference>
<organism evidence="1 2">
    <name type="scientific">Piloderma croceum (strain F 1598)</name>
    <dbReference type="NCBI Taxonomy" id="765440"/>
    <lineage>
        <taxon>Eukaryota</taxon>
        <taxon>Fungi</taxon>
        <taxon>Dikarya</taxon>
        <taxon>Basidiomycota</taxon>
        <taxon>Agaricomycotina</taxon>
        <taxon>Agaricomycetes</taxon>
        <taxon>Agaricomycetidae</taxon>
        <taxon>Atheliales</taxon>
        <taxon>Atheliaceae</taxon>
        <taxon>Piloderma</taxon>
    </lineage>
</organism>
<accession>A0A0C3FHN0</accession>
<reference evidence="2" key="2">
    <citation type="submission" date="2015-01" db="EMBL/GenBank/DDBJ databases">
        <title>Evolutionary Origins and Diversification of the Mycorrhizal Mutualists.</title>
        <authorList>
            <consortium name="DOE Joint Genome Institute"/>
            <consortium name="Mycorrhizal Genomics Consortium"/>
            <person name="Kohler A."/>
            <person name="Kuo A."/>
            <person name="Nagy L.G."/>
            <person name="Floudas D."/>
            <person name="Copeland A."/>
            <person name="Barry K.W."/>
            <person name="Cichocki N."/>
            <person name="Veneault-Fourrey C."/>
            <person name="LaButti K."/>
            <person name="Lindquist E.A."/>
            <person name="Lipzen A."/>
            <person name="Lundell T."/>
            <person name="Morin E."/>
            <person name="Murat C."/>
            <person name="Riley R."/>
            <person name="Ohm R."/>
            <person name="Sun H."/>
            <person name="Tunlid A."/>
            <person name="Henrissat B."/>
            <person name="Grigoriev I.V."/>
            <person name="Hibbett D.S."/>
            <person name="Martin F."/>
        </authorList>
    </citation>
    <scope>NUCLEOTIDE SEQUENCE [LARGE SCALE GENOMIC DNA]</scope>
    <source>
        <strain evidence="2">F 1598</strain>
    </source>
</reference>
<dbReference type="Proteomes" id="UP000054166">
    <property type="component" value="Unassembled WGS sequence"/>
</dbReference>
<protein>
    <submittedName>
        <fullName evidence="1">Uncharacterized protein</fullName>
    </submittedName>
</protein>
<reference evidence="1 2" key="1">
    <citation type="submission" date="2014-04" db="EMBL/GenBank/DDBJ databases">
        <authorList>
            <consortium name="DOE Joint Genome Institute"/>
            <person name="Kuo A."/>
            <person name="Tarkka M."/>
            <person name="Buscot F."/>
            <person name="Kohler A."/>
            <person name="Nagy L.G."/>
            <person name="Floudas D."/>
            <person name="Copeland A."/>
            <person name="Barry K.W."/>
            <person name="Cichocki N."/>
            <person name="Veneault-Fourrey C."/>
            <person name="LaButti K."/>
            <person name="Lindquist E.A."/>
            <person name="Lipzen A."/>
            <person name="Lundell T."/>
            <person name="Morin E."/>
            <person name="Murat C."/>
            <person name="Sun H."/>
            <person name="Tunlid A."/>
            <person name="Henrissat B."/>
            <person name="Grigoriev I.V."/>
            <person name="Hibbett D.S."/>
            <person name="Martin F."/>
            <person name="Nordberg H.P."/>
            <person name="Cantor M.N."/>
            <person name="Hua S.X."/>
        </authorList>
    </citation>
    <scope>NUCLEOTIDE SEQUENCE [LARGE SCALE GENOMIC DNA]</scope>
    <source>
        <strain evidence="1 2">F 1598</strain>
    </source>
</reference>
<proteinExistence type="predicted"/>
<keyword evidence="2" id="KW-1185">Reference proteome</keyword>
<evidence type="ECO:0000313" key="1">
    <source>
        <dbReference type="EMBL" id="KIM83910.1"/>
    </source>
</evidence>
<dbReference type="STRING" id="765440.A0A0C3FHN0"/>